<keyword evidence="2" id="KW-1185">Reference proteome</keyword>
<gene>
    <name evidence="1" type="ORF">ACOLOM_LOCUS8615</name>
</gene>
<sequence>TTTTARQPRMKRPAIEQADIQRPRTRRRVISQQALQNQILPNQPHASLVADDESILSAVKKPQESPNNTRQNLITTPRKSIESTPIEKIKVETPQEKPKTVEVVLERTVTKVDDQPLQRRPLRRLRIVPLKDPAIQNGLGETDSTLSTPIMSPVGLRAPPCSPSRDGQSDRDDDSAFPPLLKKSKDSDVKVPIVDLAKIPPSPTPVTQLLEPDHTPPTPPYYVQHFEHPELLPYDAERYDFGVAAPNANTYTRKARFQKSKKRQKNKGVWSFTNCEEYPRGETPLFEIEKDDDDDDLGKTSALGLSLQADHSKEETDMESDDEAEILRDPGIPISLAVGIDSSGRYVCRWGDCNKTFARNDHLEHRCDPCGIAFIGVRGLRNHEKQHVGGASGAITHANDSSQSQSHVSHPSTAAGTVASMDDGGEDGDASADEEMAVINTINESYLEPEVEEEDT</sequence>
<comment type="caution">
    <text evidence="1">The sequence shown here is derived from an EMBL/GenBank/DDBJ whole genome shotgun (WGS) entry which is preliminary data.</text>
</comment>
<evidence type="ECO:0000313" key="1">
    <source>
        <dbReference type="EMBL" id="CAG8661625.1"/>
    </source>
</evidence>
<evidence type="ECO:0000313" key="2">
    <source>
        <dbReference type="Proteomes" id="UP000789525"/>
    </source>
</evidence>
<feature type="non-terminal residue" evidence="1">
    <location>
        <position position="1"/>
    </location>
</feature>
<dbReference type="EMBL" id="CAJVPT010022734">
    <property type="protein sequence ID" value="CAG8661625.1"/>
    <property type="molecule type" value="Genomic_DNA"/>
</dbReference>
<proteinExistence type="predicted"/>
<reference evidence="1" key="1">
    <citation type="submission" date="2021-06" db="EMBL/GenBank/DDBJ databases">
        <authorList>
            <person name="Kallberg Y."/>
            <person name="Tangrot J."/>
            <person name="Rosling A."/>
        </authorList>
    </citation>
    <scope>NUCLEOTIDE SEQUENCE</scope>
    <source>
        <strain evidence="1">CL356</strain>
    </source>
</reference>
<protein>
    <submittedName>
        <fullName evidence="1">1673_t:CDS:1</fullName>
    </submittedName>
</protein>
<organism evidence="1 2">
    <name type="scientific">Acaulospora colombiana</name>
    <dbReference type="NCBI Taxonomy" id="27376"/>
    <lineage>
        <taxon>Eukaryota</taxon>
        <taxon>Fungi</taxon>
        <taxon>Fungi incertae sedis</taxon>
        <taxon>Mucoromycota</taxon>
        <taxon>Glomeromycotina</taxon>
        <taxon>Glomeromycetes</taxon>
        <taxon>Diversisporales</taxon>
        <taxon>Acaulosporaceae</taxon>
        <taxon>Acaulospora</taxon>
    </lineage>
</organism>
<accession>A0ACA9NQK5</accession>
<name>A0ACA9NQK5_9GLOM</name>
<dbReference type="Proteomes" id="UP000789525">
    <property type="component" value="Unassembled WGS sequence"/>
</dbReference>